<evidence type="ECO:0000313" key="3">
    <source>
        <dbReference type="Proteomes" id="UP001152561"/>
    </source>
</evidence>
<organism evidence="2 3">
    <name type="scientific">Anisodus acutangulus</name>
    <dbReference type="NCBI Taxonomy" id="402998"/>
    <lineage>
        <taxon>Eukaryota</taxon>
        <taxon>Viridiplantae</taxon>
        <taxon>Streptophyta</taxon>
        <taxon>Embryophyta</taxon>
        <taxon>Tracheophyta</taxon>
        <taxon>Spermatophyta</taxon>
        <taxon>Magnoliopsida</taxon>
        <taxon>eudicotyledons</taxon>
        <taxon>Gunneridae</taxon>
        <taxon>Pentapetalae</taxon>
        <taxon>asterids</taxon>
        <taxon>lamiids</taxon>
        <taxon>Solanales</taxon>
        <taxon>Solanaceae</taxon>
        <taxon>Solanoideae</taxon>
        <taxon>Hyoscyameae</taxon>
        <taxon>Anisodus</taxon>
    </lineage>
</organism>
<feature type="region of interest" description="Disordered" evidence="1">
    <location>
        <begin position="1"/>
        <end position="45"/>
    </location>
</feature>
<keyword evidence="3" id="KW-1185">Reference proteome</keyword>
<dbReference type="OrthoDB" id="348201at2759"/>
<comment type="caution">
    <text evidence="2">The sequence shown here is derived from an EMBL/GenBank/DDBJ whole genome shotgun (WGS) entry which is preliminary data.</text>
</comment>
<dbReference type="EMBL" id="JAJAGQ010000001">
    <property type="protein sequence ID" value="KAJ8572135.1"/>
    <property type="molecule type" value="Genomic_DNA"/>
</dbReference>
<name>A0A9Q1RQ27_9SOLA</name>
<protein>
    <submittedName>
        <fullName evidence="2">Uncharacterized protein</fullName>
    </submittedName>
</protein>
<proteinExistence type="predicted"/>
<evidence type="ECO:0000256" key="1">
    <source>
        <dbReference type="SAM" id="MobiDB-lite"/>
    </source>
</evidence>
<sequence length="84" mass="9318">MLDSQEVEGSGEKGSLLDQQMKNATSQGTRKNVEDGTPKLSTSTSVWGDWSKRLESVRDIRFSLDGNIVKSEFHVPKSDSSEEE</sequence>
<feature type="compositionally biased region" description="Polar residues" evidence="1">
    <location>
        <begin position="17"/>
        <end position="30"/>
    </location>
</feature>
<dbReference type="Proteomes" id="UP001152561">
    <property type="component" value="Unassembled WGS sequence"/>
</dbReference>
<reference evidence="3" key="1">
    <citation type="journal article" date="2023" name="Proc. Natl. Acad. Sci. U.S.A.">
        <title>Genomic and structural basis for evolution of tropane alkaloid biosynthesis.</title>
        <authorList>
            <person name="Wanga Y.-J."/>
            <person name="Taina T."/>
            <person name="Yua J.-Y."/>
            <person name="Lia J."/>
            <person name="Xua B."/>
            <person name="Chenc J."/>
            <person name="D'Auriad J.C."/>
            <person name="Huanga J.-P."/>
            <person name="Huanga S.-X."/>
        </authorList>
    </citation>
    <scope>NUCLEOTIDE SEQUENCE [LARGE SCALE GENOMIC DNA]</scope>
    <source>
        <strain evidence="3">cv. KIB-2019</strain>
    </source>
</reference>
<dbReference type="AlphaFoldDB" id="A0A9Q1RQ27"/>
<evidence type="ECO:0000313" key="2">
    <source>
        <dbReference type="EMBL" id="KAJ8572135.1"/>
    </source>
</evidence>
<accession>A0A9Q1RQ27</accession>
<gene>
    <name evidence="2" type="ORF">K7X08_008646</name>
</gene>